<keyword evidence="1 7" id="KW-0806">Transcription termination</keyword>
<evidence type="ECO:0000313" key="10">
    <source>
        <dbReference type="EMBL" id="KKQ93718.1"/>
    </source>
</evidence>
<dbReference type="PANTHER" id="PTHR22648">
    <property type="entry name" value="TRANSCRIPTION TERMINATION FACTOR NUSA"/>
    <property type="match status" value="1"/>
</dbReference>
<evidence type="ECO:0000256" key="3">
    <source>
        <dbReference type="ARBA" id="ARBA00022814"/>
    </source>
</evidence>
<evidence type="ECO:0000256" key="5">
    <source>
        <dbReference type="ARBA" id="ARBA00023015"/>
    </source>
</evidence>
<evidence type="ECO:0000256" key="2">
    <source>
        <dbReference type="ARBA" id="ARBA00022490"/>
    </source>
</evidence>
<dbReference type="InterPro" id="IPR013735">
    <property type="entry name" value="TF_NusA_N"/>
</dbReference>
<dbReference type="Pfam" id="PF08529">
    <property type="entry name" value="NusA_N"/>
    <property type="match status" value="1"/>
</dbReference>
<dbReference type="GO" id="GO:0003723">
    <property type="term" value="F:RNA binding"/>
    <property type="evidence" value="ECO:0007669"/>
    <property type="project" value="UniProtKB-UniRule"/>
</dbReference>
<dbReference type="GO" id="GO:0031564">
    <property type="term" value="P:transcription antitermination"/>
    <property type="evidence" value="ECO:0007669"/>
    <property type="project" value="UniProtKB-UniRule"/>
</dbReference>
<dbReference type="Gene3D" id="2.40.50.140">
    <property type="entry name" value="Nucleic acid-binding proteins"/>
    <property type="match status" value="1"/>
</dbReference>
<proteinExistence type="inferred from homology"/>
<dbReference type="CDD" id="cd02134">
    <property type="entry name" value="KH-II_NusA_rpt1"/>
    <property type="match status" value="1"/>
</dbReference>
<dbReference type="GO" id="GO:0005829">
    <property type="term" value="C:cytosol"/>
    <property type="evidence" value="ECO:0007669"/>
    <property type="project" value="TreeGrafter"/>
</dbReference>
<dbReference type="InterPro" id="IPR036555">
    <property type="entry name" value="NusA_N_sf"/>
</dbReference>
<dbReference type="InterPro" id="IPR012340">
    <property type="entry name" value="NA-bd_OB-fold"/>
</dbReference>
<keyword evidence="3 7" id="KW-0889">Transcription antitermination</keyword>
<dbReference type="CDD" id="cd22529">
    <property type="entry name" value="KH-II_NusA_rpt2"/>
    <property type="match status" value="1"/>
</dbReference>
<keyword evidence="4 7" id="KW-0694">RNA-binding</keyword>
<dbReference type="SUPFAM" id="SSF69705">
    <property type="entry name" value="Transcription factor NusA, N-terminal domain"/>
    <property type="match status" value="1"/>
</dbReference>
<dbReference type="InterPro" id="IPR003029">
    <property type="entry name" value="S1_domain"/>
</dbReference>
<evidence type="ECO:0000256" key="4">
    <source>
        <dbReference type="ARBA" id="ARBA00022884"/>
    </source>
</evidence>
<dbReference type="Pfam" id="PF26594">
    <property type="entry name" value="KH_NusA_2nd"/>
    <property type="match status" value="1"/>
</dbReference>
<evidence type="ECO:0000259" key="9">
    <source>
        <dbReference type="PROSITE" id="PS50126"/>
    </source>
</evidence>
<reference evidence="10 11" key="1">
    <citation type="journal article" date="2015" name="Nature">
        <title>rRNA introns, odd ribosomes, and small enigmatic genomes across a large radiation of phyla.</title>
        <authorList>
            <person name="Brown C.T."/>
            <person name="Hug L.A."/>
            <person name="Thomas B.C."/>
            <person name="Sharon I."/>
            <person name="Castelle C.J."/>
            <person name="Singh A."/>
            <person name="Wilkins M.J."/>
            <person name="Williams K.H."/>
            <person name="Banfield J.F."/>
        </authorList>
    </citation>
    <scope>NUCLEOTIDE SEQUENCE [LARGE SCALE GENOMIC DNA]</scope>
</reference>
<comment type="subunit">
    <text evidence="7">Monomer. Binds directly to the core enzyme of the DNA-dependent RNA polymerase and to nascent RNA.</text>
</comment>
<dbReference type="Gene3D" id="3.30.300.20">
    <property type="match status" value="2"/>
</dbReference>
<dbReference type="InterPro" id="IPR015946">
    <property type="entry name" value="KH_dom-like_a/b"/>
</dbReference>
<dbReference type="SUPFAM" id="SSF50249">
    <property type="entry name" value="Nucleic acid-binding proteins"/>
    <property type="match status" value="1"/>
</dbReference>
<gene>
    <name evidence="7" type="primary">nusA</name>
    <name evidence="10" type="ORF">UT18_C0016G0014</name>
</gene>
<dbReference type="PROSITE" id="PS50084">
    <property type="entry name" value="KH_TYPE_1"/>
    <property type="match status" value="1"/>
</dbReference>
<comment type="function">
    <text evidence="7">Participates in both transcription termination and antitermination.</text>
</comment>
<accession>A0A0G0LPB3</accession>
<dbReference type="AlphaFoldDB" id="A0A0G0LPB3"/>
<dbReference type="InterPro" id="IPR030842">
    <property type="entry name" value="TF_NusA_bacterial"/>
</dbReference>
<keyword evidence="6 7" id="KW-0804">Transcription</keyword>
<comment type="similarity">
    <text evidence="7">Belongs to the NusA family.</text>
</comment>
<protein>
    <recommendedName>
        <fullName evidence="7">Transcription termination/antitermination protein NusA</fullName>
    </recommendedName>
</protein>
<dbReference type="InterPro" id="IPR025249">
    <property type="entry name" value="TF_NusA_KH_1st"/>
</dbReference>
<dbReference type="InterPro" id="IPR004087">
    <property type="entry name" value="KH_dom"/>
</dbReference>
<dbReference type="HAMAP" id="MF_00945_B">
    <property type="entry name" value="NusA_B"/>
    <property type="match status" value="1"/>
</dbReference>
<comment type="subcellular location">
    <subcellularLocation>
        <location evidence="7">Cytoplasm</location>
    </subcellularLocation>
</comment>
<evidence type="ECO:0000256" key="7">
    <source>
        <dbReference type="HAMAP-Rule" id="MF_00945"/>
    </source>
</evidence>
<organism evidence="10 11">
    <name type="scientific">candidate division CPR2 bacterium GW2011_GWC2_39_10</name>
    <dbReference type="NCBI Taxonomy" id="1618345"/>
    <lineage>
        <taxon>Bacteria</taxon>
        <taxon>Bacteria division CPR2</taxon>
    </lineage>
</organism>
<dbReference type="InterPro" id="IPR010213">
    <property type="entry name" value="TF_NusA"/>
</dbReference>
<comment type="caution">
    <text evidence="10">The sequence shown here is derived from an EMBL/GenBank/DDBJ whole genome shotgun (WGS) entry which is preliminary data.</text>
</comment>
<dbReference type="Proteomes" id="UP000034207">
    <property type="component" value="Unassembled WGS sequence"/>
</dbReference>
<dbReference type="SMART" id="SM00316">
    <property type="entry name" value="S1"/>
    <property type="match status" value="1"/>
</dbReference>
<dbReference type="SMART" id="SM00322">
    <property type="entry name" value="KH"/>
    <property type="match status" value="2"/>
</dbReference>
<dbReference type="NCBIfam" id="TIGR01953">
    <property type="entry name" value="NusA"/>
    <property type="match status" value="1"/>
</dbReference>
<dbReference type="FunFam" id="3.30.300.20:FF:000002">
    <property type="entry name" value="Transcription termination/antitermination protein NusA"/>
    <property type="match status" value="1"/>
</dbReference>
<dbReference type="InterPro" id="IPR009019">
    <property type="entry name" value="KH_sf_prok-type"/>
</dbReference>
<dbReference type="STRING" id="1618345.UT18_C0016G0014"/>
<dbReference type="Pfam" id="PF00575">
    <property type="entry name" value="S1"/>
    <property type="match status" value="1"/>
</dbReference>
<dbReference type="Pfam" id="PF13184">
    <property type="entry name" value="KH_NusA_1st"/>
    <property type="match status" value="1"/>
</dbReference>
<feature type="domain" description="S1 motif" evidence="9">
    <location>
        <begin position="137"/>
        <end position="201"/>
    </location>
</feature>
<dbReference type="PROSITE" id="PS50126">
    <property type="entry name" value="S1"/>
    <property type="match status" value="1"/>
</dbReference>
<evidence type="ECO:0000256" key="1">
    <source>
        <dbReference type="ARBA" id="ARBA00022472"/>
    </source>
</evidence>
<dbReference type="SUPFAM" id="SSF54814">
    <property type="entry name" value="Prokaryotic type KH domain (KH-domain type II)"/>
    <property type="match status" value="2"/>
</dbReference>
<dbReference type="FunFam" id="3.30.300.20:FF:000005">
    <property type="entry name" value="Transcription termination/antitermination protein NusA"/>
    <property type="match status" value="1"/>
</dbReference>
<keyword evidence="2 7" id="KW-0963">Cytoplasm</keyword>
<dbReference type="GO" id="GO:0003700">
    <property type="term" value="F:DNA-binding transcription factor activity"/>
    <property type="evidence" value="ECO:0007669"/>
    <property type="project" value="InterPro"/>
</dbReference>
<dbReference type="CDD" id="cd04455">
    <property type="entry name" value="S1_NusA"/>
    <property type="match status" value="1"/>
</dbReference>
<keyword evidence="5 7" id="KW-0805">Transcription regulation</keyword>
<feature type="region of interest" description="Disordered" evidence="8">
    <location>
        <begin position="380"/>
        <end position="440"/>
    </location>
</feature>
<evidence type="ECO:0000313" key="11">
    <source>
        <dbReference type="Proteomes" id="UP000034207"/>
    </source>
</evidence>
<dbReference type="Gene3D" id="3.30.1480.10">
    <property type="entry name" value="NusA, N-terminal domain"/>
    <property type="match status" value="1"/>
</dbReference>
<dbReference type="EMBL" id="LBVV01000016">
    <property type="protein sequence ID" value="KKQ93718.1"/>
    <property type="molecule type" value="Genomic_DNA"/>
</dbReference>
<dbReference type="InterPro" id="IPR058582">
    <property type="entry name" value="KH_NusA_2nd"/>
</dbReference>
<feature type="compositionally biased region" description="Basic and acidic residues" evidence="8">
    <location>
        <begin position="385"/>
        <end position="394"/>
    </location>
</feature>
<dbReference type="GO" id="GO:0006353">
    <property type="term" value="P:DNA-templated transcription termination"/>
    <property type="evidence" value="ECO:0007669"/>
    <property type="project" value="UniProtKB-UniRule"/>
</dbReference>
<dbReference type="PATRIC" id="fig|1618345.3.peg.873"/>
<name>A0A0G0LPB3_UNCC2</name>
<evidence type="ECO:0000256" key="6">
    <source>
        <dbReference type="ARBA" id="ARBA00023163"/>
    </source>
</evidence>
<evidence type="ECO:0000256" key="8">
    <source>
        <dbReference type="SAM" id="MobiDB-lite"/>
    </source>
</evidence>
<sequence>MEDKKFMAAINQICAEKNIPKEIVLETVEAALAAAYKKDYGHKEQEVRVELDEETGHPTIYVLKEVAEEVENPHLQLTLDNAVKLKKDAKIGDTIEFQEFVSDFGRIAAQTAKQVIIQRIREAERDIIFSEYKEKEGDLLNGIVQRIEGSNIFVDLGRATGVIFPQEQVQGERYYNGQRLKLFIVKVDQSSKGPQILLSRSHPGMVKKLFELEVPEIVAGTVEIKSIAREAGQRSKIAVFSEAGGVDPVGSLVGQRGIRVQSVMAEIGDEKIDVILWNEDAKTYVANALSPSKVSEVMVDEAEKRAKVKVPDDQLSLAIGKQGQNVRLAAKLTGWNIDILGTDDYGIEATAEAVEDKPQAKRNIEDEIIKNIENQEQGETLNVEEVQKSSKTPEETVVEEIQEKTPEETEVSETVEAENVPAEEKTEENLEDVLASKAGQ</sequence>
<dbReference type="PANTHER" id="PTHR22648:SF0">
    <property type="entry name" value="TRANSCRIPTION TERMINATION_ANTITERMINATION PROTEIN NUSA"/>
    <property type="match status" value="1"/>
</dbReference>